<dbReference type="Proteomes" id="UP001174677">
    <property type="component" value="Chromosome 10"/>
</dbReference>
<gene>
    <name evidence="1" type="ORF">P3X46_018118</name>
</gene>
<proteinExistence type="predicted"/>
<dbReference type="PANTHER" id="PTHR48165:SF1">
    <property type="entry name" value="TRANSMEMBRANE PROTEIN"/>
    <property type="match status" value="1"/>
</dbReference>
<evidence type="ECO:0000313" key="1">
    <source>
        <dbReference type="EMBL" id="KAJ9169981.1"/>
    </source>
</evidence>
<accession>A0ABQ9LPU7</accession>
<comment type="caution">
    <text evidence="1">The sequence shown here is derived from an EMBL/GenBank/DDBJ whole genome shotgun (WGS) entry which is preliminary data.</text>
</comment>
<dbReference type="EMBL" id="JARPOI010000010">
    <property type="protein sequence ID" value="KAJ9169981.1"/>
    <property type="molecule type" value="Genomic_DNA"/>
</dbReference>
<reference evidence="1 2" key="1">
    <citation type="journal article" date="2023" name="Plant Biotechnol. J.">
        <title>Chromosome-level wild Hevea brasiliensis genome provides new tools for genomic-assisted breeding and valuable loci to elevate rubber yield.</title>
        <authorList>
            <person name="Cheng H."/>
            <person name="Song X."/>
            <person name="Hu Y."/>
            <person name="Wu T."/>
            <person name="Yang Q."/>
            <person name="An Z."/>
            <person name="Feng S."/>
            <person name="Deng Z."/>
            <person name="Wu W."/>
            <person name="Zeng X."/>
            <person name="Tu M."/>
            <person name="Wang X."/>
            <person name="Huang H."/>
        </authorList>
    </citation>
    <scope>NUCLEOTIDE SEQUENCE [LARGE SCALE GENOMIC DNA]</scope>
    <source>
        <strain evidence="1">MT/VB/25A 57/8</strain>
    </source>
</reference>
<dbReference type="PANTHER" id="PTHR48165">
    <property type="entry name" value="BNAC03G44900D PROTEIN"/>
    <property type="match status" value="1"/>
</dbReference>
<evidence type="ECO:0000313" key="2">
    <source>
        <dbReference type="Proteomes" id="UP001174677"/>
    </source>
</evidence>
<organism evidence="1 2">
    <name type="scientific">Hevea brasiliensis</name>
    <name type="common">Para rubber tree</name>
    <name type="synonym">Siphonia brasiliensis</name>
    <dbReference type="NCBI Taxonomy" id="3981"/>
    <lineage>
        <taxon>Eukaryota</taxon>
        <taxon>Viridiplantae</taxon>
        <taxon>Streptophyta</taxon>
        <taxon>Embryophyta</taxon>
        <taxon>Tracheophyta</taxon>
        <taxon>Spermatophyta</taxon>
        <taxon>Magnoliopsida</taxon>
        <taxon>eudicotyledons</taxon>
        <taxon>Gunneridae</taxon>
        <taxon>Pentapetalae</taxon>
        <taxon>rosids</taxon>
        <taxon>fabids</taxon>
        <taxon>Malpighiales</taxon>
        <taxon>Euphorbiaceae</taxon>
        <taxon>Crotonoideae</taxon>
        <taxon>Micrandreae</taxon>
        <taxon>Hevea</taxon>
    </lineage>
</organism>
<protein>
    <submittedName>
        <fullName evidence="1">Uncharacterized protein</fullName>
    </submittedName>
</protein>
<sequence>MWLSLARLRRNMQNIRKSPRVADESMFGGRNINNGAEYPIFVRYTERVPHRRSSGFSAMFRIVLAPLSPLSCFSQHHPSTGGDGLWVSGGEFAQLSEMNHLMVNDSIRYAILM</sequence>
<name>A0ABQ9LPU7_HEVBR</name>
<keyword evidence="2" id="KW-1185">Reference proteome</keyword>